<keyword evidence="2" id="KW-0472">Membrane</keyword>
<keyword evidence="4" id="KW-1185">Reference proteome</keyword>
<feature type="compositionally biased region" description="Polar residues" evidence="1">
    <location>
        <begin position="324"/>
        <end position="334"/>
    </location>
</feature>
<gene>
    <name evidence="3" type="ORF">KCTCHS21_45470</name>
</gene>
<keyword evidence="2" id="KW-1133">Transmembrane helix</keyword>
<feature type="region of interest" description="Disordered" evidence="1">
    <location>
        <begin position="308"/>
        <end position="334"/>
    </location>
</feature>
<dbReference type="EMBL" id="AP019400">
    <property type="protein sequence ID" value="BBI35148.1"/>
    <property type="molecule type" value="Genomic_DNA"/>
</dbReference>
<evidence type="ECO:0000256" key="1">
    <source>
        <dbReference type="SAM" id="MobiDB-lite"/>
    </source>
</evidence>
<dbReference type="NCBIfam" id="TIGR02832">
    <property type="entry name" value="spo_yunB"/>
    <property type="match status" value="1"/>
</dbReference>
<dbReference type="InterPro" id="IPR014197">
    <property type="entry name" value="Sporulation_prot_YunB"/>
</dbReference>
<evidence type="ECO:0008006" key="5">
    <source>
        <dbReference type="Google" id="ProtNLM"/>
    </source>
</evidence>
<dbReference type="Proteomes" id="UP000289856">
    <property type="component" value="Chromosome"/>
</dbReference>
<sequence length="334" mass="37362">MRKKWGKGLPFTFLRNGSLPKLVPRKWGRSNRSLLGGFSSKSGQRKWGSGFSSWRGGAHSKPPIRKWGANKWFSTSSNNSDYAPAKKFIAQRPRRKLKRKHFWLIMLVIVTFILIQGTMFLDRELRQPLMFLAKIRVNQLATEAINTAIKEEIAQNAVTNNMIQWKTTPEGKITGFLIDYKEQMGITAKTTEIVSRVLKEHEDIPEKIPIGHALNSPLISSFGPSVSVKFHPASVVKVDVETKQSEAGINNVLIEVYVRIRADISVVIPFDKEPETVETKIPLSYVMVVGDVPTYYYDNNGNPVGNGAAQAPSIALPSKPELLPSQSQPAQESH</sequence>
<reference evidence="3 4" key="1">
    <citation type="submission" date="2019-01" db="EMBL/GenBank/DDBJ databases">
        <title>Complete genome sequence of Cohnella hallensis HS21 isolated from Korean fir (Abies koreana) rhizospheric soil.</title>
        <authorList>
            <person name="Jiang L."/>
            <person name="Kang S.W."/>
            <person name="Kim S."/>
            <person name="Jung J."/>
            <person name="Kim C.Y."/>
            <person name="Kim D.H."/>
            <person name="Kim S.W."/>
            <person name="Lee J."/>
        </authorList>
    </citation>
    <scope>NUCLEOTIDE SEQUENCE [LARGE SCALE GENOMIC DNA]</scope>
    <source>
        <strain evidence="3 4">HS21</strain>
    </source>
</reference>
<dbReference type="RefSeq" id="WP_232057922.1">
    <property type="nucleotide sequence ID" value="NZ_AP019400.1"/>
</dbReference>
<dbReference type="AlphaFoldDB" id="A0A3T1DAZ6"/>
<protein>
    <recommendedName>
        <fullName evidence="5">Sporulation protein YunB</fullName>
    </recommendedName>
</protein>
<feature type="transmembrane region" description="Helical" evidence="2">
    <location>
        <begin position="102"/>
        <end position="121"/>
    </location>
</feature>
<evidence type="ECO:0000256" key="2">
    <source>
        <dbReference type="SAM" id="Phobius"/>
    </source>
</evidence>
<keyword evidence="2" id="KW-0812">Transmembrane</keyword>
<dbReference type="Pfam" id="PF09560">
    <property type="entry name" value="Spore_YunB"/>
    <property type="match status" value="1"/>
</dbReference>
<organism evidence="3 4">
    <name type="scientific">Cohnella abietis</name>
    <dbReference type="NCBI Taxonomy" id="2507935"/>
    <lineage>
        <taxon>Bacteria</taxon>
        <taxon>Bacillati</taxon>
        <taxon>Bacillota</taxon>
        <taxon>Bacilli</taxon>
        <taxon>Bacillales</taxon>
        <taxon>Paenibacillaceae</taxon>
        <taxon>Cohnella</taxon>
    </lineage>
</organism>
<feature type="region of interest" description="Disordered" evidence="1">
    <location>
        <begin position="39"/>
        <end position="60"/>
    </location>
</feature>
<accession>A0A3T1DAZ6</accession>
<evidence type="ECO:0000313" key="4">
    <source>
        <dbReference type="Proteomes" id="UP000289856"/>
    </source>
</evidence>
<proteinExistence type="predicted"/>
<name>A0A3T1DAZ6_9BACL</name>
<dbReference type="KEGG" id="cohn:KCTCHS21_45470"/>
<evidence type="ECO:0000313" key="3">
    <source>
        <dbReference type="EMBL" id="BBI35148.1"/>
    </source>
</evidence>